<proteinExistence type="predicted"/>
<accession>A0A7I7JNG2</accession>
<dbReference type="EMBL" id="AP022562">
    <property type="protein sequence ID" value="BBX13340.1"/>
    <property type="molecule type" value="Genomic_DNA"/>
</dbReference>
<evidence type="ECO:0000313" key="2">
    <source>
        <dbReference type="Proteomes" id="UP000466997"/>
    </source>
</evidence>
<dbReference type="Pfam" id="PF10817">
    <property type="entry name" value="DUF2563"/>
    <property type="match status" value="1"/>
</dbReference>
<dbReference type="Proteomes" id="UP000466997">
    <property type="component" value="Chromosome"/>
</dbReference>
<sequence>MFVDPAMLTAGESHSHSAANHAHTGAASLHQPGVTAGIFGSFGAADVYHNAICTAHSDHITILNGHRRTLTDVGDKAHYAARAFTGMDQHNAAELRAVQCNSST</sequence>
<protein>
    <recommendedName>
        <fullName evidence="3">DUF2563 domain-containing protein</fullName>
    </recommendedName>
</protein>
<dbReference type="AlphaFoldDB" id="A0A7I7JNG2"/>
<dbReference type="InterPro" id="IPR022534">
    <property type="entry name" value="DUF2563"/>
</dbReference>
<evidence type="ECO:0008006" key="3">
    <source>
        <dbReference type="Google" id="ProtNLM"/>
    </source>
</evidence>
<name>A0A7I7JNG2_9MYCO</name>
<dbReference type="KEGG" id="mnm:MNVM_24210"/>
<evidence type="ECO:0000313" key="1">
    <source>
        <dbReference type="EMBL" id="BBX13340.1"/>
    </source>
</evidence>
<organism evidence="1 2">
    <name type="scientific">Mycobacterium novum</name>
    <dbReference type="NCBI Taxonomy" id="2492438"/>
    <lineage>
        <taxon>Bacteria</taxon>
        <taxon>Bacillati</taxon>
        <taxon>Actinomycetota</taxon>
        <taxon>Actinomycetes</taxon>
        <taxon>Mycobacteriales</taxon>
        <taxon>Mycobacteriaceae</taxon>
        <taxon>Mycobacterium</taxon>
    </lineage>
</organism>
<dbReference type="RefSeq" id="WP_013830580.1">
    <property type="nucleotide sequence ID" value="NZ_AP022562.1"/>
</dbReference>
<reference evidence="1 2" key="1">
    <citation type="journal article" date="2019" name="Emerg. Microbes Infect.">
        <title>Comprehensive subspecies identification of 175 nontuberculous mycobacteria species based on 7547 genomic profiles.</title>
        <authorList>
            <person name="Matsumoto Y."/>
            <person name="Kinjo T."/>
            <person name="Motooka D."/>
            <person name="Nabeya D."/>
            <person name="Jung N."/>
            <person name="Uechi K."/>
            <person name="Horii T."/>
            <person name="Iida T."/>
            <person name="Fujita J."/>
            <person name="Nakamura S."/>
        </authorList>
    </citation>
    <scope>NUCLEOTIDE SEQUENCE [LARGE SCALE GENOMIC DNA]</scope>
    <source>
        <strain evidence="1 2">JCM 6391</strain>
    </source>
</reference>
<keyword evidence="2" id="KW-1185">Reference proteome</keyword>
<gene>
    <name evidence="1" type="ORF">MNVM_24210</name>
</gene>